<dbReference type="AlphaFoldDB" id="A0AAN6EST8"/>
<accession>A0AAN6EST8</accession>
<evidence type="ECO:0000256" key="1">
    <source>
        <dbReference type="SAM" id="MobiDB-lite"/>
    </source>
</evidence>
<feature type="compositionally biased region" description="Low complexity" evidence="1">
    <location>
        <begin position="1"/>
        <end position="21"/>
    </location>
</feature>
<evidence type="ECO:0000313" key="3">
    <source>
        <dbReference type="Proteomes" id="UP001161757"/>
    </source>
</evidence>
<dbReference type="EMBL" id="JAJGCB010000013">
    <property type="protein sequence ID" value="KAJ8989666.1"/>
    <property type="molecule type" value="Genomic_DNA"/>
</dbReference>
<organism evidence="2 3">
    <name type="scientific">Exophiala dermatitidis</name>
    <name type="common">Black yeast-like fungus</name>
    <name type="synonym">Wangiella dermatitidis</name>
    <dbReference type="NCBI Taxonomy" id="5970"/>
    <lineage>
        <taxon>Eukaryota</taxon>
        <taxon>Fungi</taxon>
        <taxon>Dikarya</taxon>
        <taxon>Ascomycota</taxon>
        <taxon>Pezizomycotina</taxon>
        <taxon>Eurotiomycetes</taxon>
        <taxon>Chaetothyriomycetidae</taxon>
        <taxon>Chaetothyriales</taxon>
        <taxon>Herpotrichiellaceae</taxon>
        <taxon>Exophiala</taxon>
    </lineage>
</organism>
<dbReference type="Proteomes" id="UP001161757">
    <property type="component" value="Unassembled WGS sequence"/>
</dbReference>
<name>A0AAN6EST8_EXODE</name>
<feature type="region of interest" description="Disordered" evidence="1">
    <location>
        <begin position="1"/>
        <end position="163"/>
    </location>
</feature>
<evidence type="ECO:0000313" key="2">
    <source>
        <dbReference type="EMBL" id="KAJ8989666.1"/>
    </source>
</evidence>
<protein>
    <submittedName>
        <fullName evidence="2">Uncharacterized protein</fullName>
    </submittedName>
</protein>
<gene>
    <name evidence="2" type="ORF">HRR80_006386</name>
</gene>
<reference evidence="2" key="1">
    <citation type="submission" date="2023-01" db="EMBL/GenBank/DDBJ databases">
        <title>Exophiala dermititidis isolated from Cystic Fibrosis Patient.</title>
        <authorList>
            <person name="Kurbessoian T."/>
            <person name="Crocker A."/>
            <person name="Murante D."/>
            <person name="Hogan D.A."/>
            <person name="Stajich J.E."/>
        </authorList>
    </citation>
    <scope>NUCLEOTIDE SEQUENCE</scope>
    <source>
        <strain evidence="2">Ex8</strain>
    </source>
</reference>
<proteinExistence type="predicted"/>
<sequence length="252" mass="27364">MSSSTSSSSRSKVSMKVAKSSYFTNVRATHNKLPLGKAQTPSTPSYSSPSTPSTASSSSPSTSSLTPASSNSSLSPSPSRSPKPTLPQSAKPTGVIKKRRADPEKMFHKPSRPTIRHPASSASPPRTPFPTEKGYKLVKPSPGAQPYRTSDARRNRGGRGKTVDVAVPKTLICPIPERNSEASVRRATVLEQLIQEGLERKRLEKEGKIAVDLGPEDKELGPVNTYYRGADGELHELPPNKLKELERTRPRW</sequence>
<feature type="compositionally biased region" description="Low complexity" evidence="1">
    <location>
        <begin position="40"/>
        <end position="78"/>
    </location>
</feature>
<comment type="caution">
    <text evidence="2">The sequence shown here is derived from an EMBL/GenBank/DDBJ whole genome shotgun (WGS) entry which is preliminary data.</text>
</comment>